<evidence type="ECO:0000256" key="5">
    <source>
        <dbReference type="SAM" id="Phobius"/>
    </source>
</evidence>
<evidence type="ECO:0000313" key="7">
    <source>
        <dbReference type="EMBL" id="PMD05093.1"/>
    </source>
</evidence>
<keyword evidence="4 5" id="KW-0472">Membrane</keyword>
<keyword evidence="2 5" id="KW-0812">Transmembrane</keyword>
<feature type="transmembrane region" description="Helical" evidence="5">
    <location>
        <begin position="82"/>
        <end position="99"/>
    </location>
</feature>
<dbReference type="OrthoDB" id="5198202at2"/>
<dbReference type="AlphaFoldDB" id="A0A2N6VM48"/>
<accession>A0A2N6VM48</accession>
<evidence type="ECO:0000256" key="4">
    <source>
        <dbReference type="ARBA" id="ARBA00023136"/>
    </source>
</evidence>
<protein>
    <recommendedName>
        <fullName evidence="6">Integral membrane bound transporter domain-containing protein</fullName>
    </recommendedName>
</protein>
<dbReference type="EMBL" id="PNHK01000003">
    <property type="protein sequence ID" value="PMD05093.1"/>
    <property type="molecule type" value="Genomic_DNA"/>
</dbReference>
<feature type="domain" description="Integral membrane bound transporter" evidence="6">
    <location>
        <begin position="49"/>
        <end position="168"/>
    </location>
</feature>
<evidence type="ECO:0000256" key="3">
    <source>
        <dbReference type="ARBA" id="ARBA00022989"/>
    </source>
</evidence>
<organism evidence="7 8">
    <name type="scientific">Brevibacterium paucivorans</name>
    <dbReference type="NCBI Taxonomy" id="170994"/>
    <lineage>
        <taxon>Bacteria</taxon>
        <taxon>Bacillati</taxon>
        <taxon>Actinomycetota</taxon>
        <taxon>Actinomycetes</taxon>
        <taxon>Micrococcales</taxon>
        <taxon>Brevibacteriaceae</taxon>
        <taxon>Brevibacterium</taxon>
    </lineage>
</organism>
<feature type="transmembrane region" description="Helical" evidence="5">
    <location>
        <begin position="155"/>
        <end position="173"/>
    </location>
</feature>
<comment type="caution">
    <text evidence="7">The sequence shown here is derived from an EMBL/GenBank/DDBJ whole genome shotgun (WGS) entry which is preliminary data.</text>
</comment>
<dbReference type="Proteomes" id="UP000235598">
    <property type="component" value="Unassembled WGS sequence"/>
</dbReference>
<evidence type="ECO:0000256" key="1">
    <source>
        <dbReference type="ARBA" id="ARBA00004141"/>
    </source>
</evidence>
<dbReference type="RefSeq" id="WP_102239034.1">
    <property type="nucleotide sequence ID" value="NZ_PNHK01000003.1"/>
</dbReference>
<name>A0A2N6VM48_9MICO</name>
<evidence type="ECO:0000313" key="8">
    <source>
        <dbReference type="Proteomes" id="UP000235598"/>
    </source>
</evidence>
<evidence type="ECO:0000259" key="6">
    <source>
        <dbReference type="Pfam" id="PF13515"/>
    </source>
</evidence>
<dbReference type="GO" id="GO:0016020">
    <property type="term" value="C:membrane"/>
    <property type="evidence" value="ECO:0007669"/>
    <property type="project" value="UniProtKB-SubCell"/>
</dbReference>
<gene>
    <name evidence="7" type="ORF">CJ199_08360</name>
</gene>
<sequence length="372" mass="40071">MTQASTKKPLYRRLSGALGVRVRLGGLRAIENSSQIFQVVIGATSGYAFCHHVLGHPAPFLAAVAAVIGTGVTADKRLRRSIEIGLGATLGVLVGEILVHMFGIGVWQIAVVIFAGLVVGNILNSGALFVNQIAIQAVYVVAVPMSIATKPFDRTVDAIVGAVIAILMALIVPSDARKRPRNRAANLLYEISVLLKGTAKALRTADADLAQRVLERARESQAFVDSWRTSISVSQEATRINARSRRYAAEVTRLARACEYADRAMRLVRVVARRVVAMTATGEKRPGVAHPIEQLGEGAAMLRIALRRGTSRVPAEKFLTEVARTLSPKADFVTDRHDETLVLLLRPLSNDLMSAAGMTEDAANDVLPELDE</sequence>
<comment type="subcellular location">
    <subcellularLocation>
        <location evidence="1">Membrane</location>
        <topology evidence="1">Multi-pass membrane protein</topology>
    </subcellularLocation>
</comment>
<dbReference type="Pfam" id="PF13515">
    <property type="entry name" value="FUSC_2"/>
    <property type="match status" value="1"/>
</dbReference>
<dbReference type="InterPro" id="IPR049453">
    <property type="entry name" value="Memb_transporter_dom"/>
</dbReference>
<keyword evidence="3 5" id="KW-1133">Transmembrane helix</keyword>
<proteinExistence type="predicted"/>
<evidence type="ECO:0000256" key="2">
    <source>
        <dbReference type="ARBA" id="ARBA00022692"/>
    </source>
</evidence>
<reference evidence="7 8" key="1">
    <citation type="submission" date="2017-09" db="EMBL/GenBank/DDBJ databases">
        <title>Bacterial strain isolated from the female urinary microbiota.</title>
        <authorList>
            <person name="Thomas-White K."/>
            <person name="Kumar N."/>
            <person name="Forster S."/>
            <person name="Putonti C."/>
            <person name="Lawley T."/>
            <person name="Wolfe A.J."/>
        </authorList>
    </citation>
    <scope>NUCLEOTIDE SEQUENCE [LARGE SCALE GENOMIC DNA]</scope>
    <source>
        <strain evidence="7 8">UMB1301</strain>
    </source>
</reference>